<reference evidence="2 3" key="1">
    <citation type="journal article" date="2015" name="Parasitol. Res.">
        <title>Viruses in close associations with free-living amoebae.</title>
        <authorList>
            <person name="Scheid P."/>
        </authorList>
    </citation>
    <scope>NUCLEOTIDE SEQUENCE [LARGE SCALE GENOMIC DNA]</scope>
    <source>
        <strain evidence="2">KlaHel</strain>
    </source>
</reference>
<dbReference type="Proteomes" id="UP000202511">
    <property type="component" value="Segment"/>
</dbReference>
<protein>
    <submittedName>
        <fullName evidence="2">Uncharacterized protein</fullName>
    </submittedName>
</protein>
<feature type="transmembrane region" description="Helical" evidence="1">
    <location>
        <begin position="37"/>
        <end position="62"/>
    </location>
</feature>
<sequence length="241" mass="23572">MSTPTGQQAAVATAVPPAPTSTTVVAAAPPQRSVPWGWIIGGIVASLIAAMVLTAVILAIVFEGRRRRPNNPASFMPVTPVGPSSRGVAAPVGAPLAAGHYKIRWAPTGLYLGVNEISGNPAVLVAAGTAPTWTYAAATAAGAIGGSLTSSTGSALSTGTATALVGPVPVYVSRAGTAVATGSWAAARDPSGSATLPGTIYNAALGGCLRPNGDGGIGSPIVLAPSCSATEHGWVFEPATA</sequence>
<dbReference type="KEGG" id="vg:23461949"/>
<accession>A0A0B5JBT6</accession>
<evidence type="ECO:0000313" key="3">
    <source>
        <dbReference type="Proteomes" id="UP000202511"/>
    </source>
</evidence>
<evidence type="ECO:0000313" key="2">
    <source>
        <dbReference type="EMBL" id="AJF97032.1"/>
    </source>
</evidence>
<keyword evidence="1" id="KW-1133">Transmembrane helix</keyword>
<dbReference type="RefSeq" id="YP_009119267.1">
    <property type="nucleotide sequence ID" value="NC_026440.1"/>
</dbReference>
<keyword evidence="1" id="KW-0812">Transmembrane</keyword>
<organism evidence="2 3">
    <name type="scientific">Pandoravirus inopinatum</name>
    <dbReference type="NCBI Taxonomy" id="1605721"/>
    <lineage>
        <taxon>Viruses</taxon>
        <taxon>Pandoravirus</taxon>
    </lineage>
</organism>
<proteinExistence type="predicted"/>
<dbReference type="EMBL" id="KP136319">
    <property type="protein sequence ID" value="AJF97032.1"/>
    <property type="molecule type" value="Genomic_DNA"/>
</dbReference>
<keyword evidence="1" id="KW-0472">Membrane</keyword>
<dbReference type="InterPro" id="IPR043883">
    <property type="entry name" value="DUF5849"/>
</dbReference>
<evidence type="ECO:0000256" key="1">
    <source>
        <dbReference type="SAM" id="Phobius"/>
    </source>
</evidence>
<dbReference type="Pfam" id="PF19167">
    <property type="entry name" value="DUF5849"/>
    <property type="match status" value="1"/>
</dbReference>
<dbReference type="GeneID" id="23461949"/>
<name>A0A0B5JBT6_9VIRU</name>